<dbReference type="GO" id="GO:0004842">
    <property type="term" value="F:ubiquitin-protein transferase activity"/>
    <property type="evidence" value="ECO:0007669"/>
    <property type="project" value="TreeGrafter"/>
</dbReference>
<dbReference type="PROSITE" id="PS50088">
    <property type="entry name" value="ANK_REPEAT"/>
    <property type="match status" value="3"/>
</dbReference>
<keyword evidence="2" id="KW-0677">Repeat</keyword>
<evidence type="ECO:0000256" key="2">
    <source>
        <dbReference type="ARBA" id="ARBA00022737"/>
    </source>
</evidence>
<dbReference type="STRING" id="3914.A0A0L9US51"/>
<dbReference type="GO" id="GO:0085020">
    <property type="term" value="P:protein K6-linked ubiquitination"/>
    <property type="evidence" value="ECO:0007669"/>
    <property type="project" value="TreeGrafter"/>
</dbReference>
<dbReference type="InterPro" id="IPR002110">
    <property type="entry name" value="Ankyrin_rpt"/>
</dbReference>
<feature type="compositionally biased region" description="Basic and acidic residues" evidence="5">
    <location>
        <begin position="282"/>
        <end position="300"/>
    </location>
</feature>
<feature type="region of interest" description="Disordered" evidence="5">
    <location>
        <begin position="30"/>
        <end position="65"/>
    </location>
</feature>
<evidence type="ECO:0000256" key="5">
    <source>
        <dbReference type="SAM" id="MobiDB-lite"/>
    </source>
</evidence>
<feature type="region of interest" description="Disordered" evidence="5">
    <location>
        <begin position="244"/>
        <end position="327"/>
    </location>
</feature>
<name>A0A0L9US51_PHAAN</name>
<evidence type="ECO:0000313" key="6">
    <source>
        <dbReference type="EMBL" id="KOM45417.1"/>
    </source>
</evidence>
<dbReference type="EMBL" id="CM003376">
    <property type="protein sequence ID" value="KOM45417.1"/>
    <property type="molecule type" value="Genomic_DNA"/>
</dbReference>
<dbReference type="PROSITE" id="PS50297">
    <property type="entry name" value="ANK_REP_REGION"/>
    <property type="match status" value="3"/>
</dbReference>
<dbReference type="GO" id="GO:0005886">
    <property type="term" value="C:plasma membrane"/>
    <property type="evidence" value="ECO:0007669"/>
    <property type="project" value="UniProtKB-SubCell"/>
</dbReference>
<dbReference type="PANTHER" id="PTHR24171">
    <property type="entry name" value="ANKYRIN REPEAT DOMAIN-CONTAINING PROTEIN 39-RELATED"/>
    <property type="match status" value="1"/>
</dbReference>
<feature type="repeat" description="ANK" evidence="4">
    <location>
        <begin position="184"/>
        <end position="216"/>
    </location>
</feature>
<evidence type="ECO:0000313" key="7">
    <source>
        <dbReference type="Proteomes" id="UP000053144"/>
    </source>
</evidence>
<comment type="subcellular location">
    <subcellularLocation>
        <location evidence="1">Cell membrane</location>
        <topology evidence="1">Peripheral membrane protein</topology>
        <orientation evidence="1">Cytoplasmic side</orientation>
    </subcellularLocation>
</comment>
<evidence type="ECO:0000256" key="3">
    <source>
        <dbReference type="ARBA" id="ARBA00023043"/>
    </source>
</evidence>
<dbReference type="PANTHER" id="PTHR24171:SF8">
    <property type="entry name" value="BRCA1-ASSOCIATED RING DOMAIN PROTEIN 1"/>
    <property type="match status" value="1"/>
</dbReference>
<keyword evidence="3 4" id="KW-0040">ANK repeat</keyword>
<dbReference type="SMART" id="SM00248">
    <property type="entry name" value="ANK"/>
    <property type="match status" value="4"/>
</dbReference>
<dbReference type="Gramene" id="KOM45417">
    <property type="protein sequence ID" value="KOM45417"/>
    <property type="gene ID" value="LR48_Vigan06g072300"/>
</dbReference>
<feature type="compositionally biased region" description="Basic and acidic residues" evidence="5">
    <location>
        <begin position="244"/>
        <end position="256"/>
    </location>
</feature>
<dbReference type="OMA" id="ANGHMPI"/>
<proteinExistence type="predicted"/>
<dbReference type="PRINTS" id="PR01415">
    <property type="entry name" value="ANKYRIN"/>
</dbReference>
<feature type="repeat" description="ANK" evidence="4">
    <location>
        <begin position="151"/>
        <end position="183"/>
    </location>
</feature>
<dbReference type="Gene3D" id="1.25.40.20">
    <property type="entry name" value="Ankyrin repeat-containing domain"/>
    <property type="match status" value="1"/>
</dbReference>
<dbReference type="Pfam" id="PF00023">
    <property type="entry name" value="Ank"/>
    <property type="match status" value="1"/>
</dbReference>
<accession>A0A0L9US51</accession>
<dbReference type="SUPFAM" id="SSF48403">
    <property type="entry name" value="Ankyrin repeat"/>
    <property type="match status" value="1"/>
</dbReference>
<dbReference type="AlphaFoldDB" id="A0A0L9US51"/>
<feature type="repeat" description="ANK" evidence="4">
    <location>
        <begin position="118"/>
        <end position="150"/>
    </location>
</feature>
<dbReference type="InterPro" id="IPR036770">
    <property type="entry name" value="Ankyrin_rpt-contain_sf"/>
</dbReference>
<reference evidence="7" key="1">
    <citation type="journal article" date="2015" name="Proc. Natl. Acad. Sci. U.S.A.">
        <title>Genome sequencing of adzuki bean (Vigna angularis) provides insight into high starch and low fat accumulation and domestication.</title>
        <authorList>
            <person name="Yang K."/>
            <person name="Tian Z."/>
            <person name="Chen C."/>
            <person name="Luo L."/>
            <person name="Zhao B."/>
            <person name="Wang Z."/>
            <person name="Yu L."/>
            <person name="Li Y."/>
            <person name="Sun Y."/>
            <person name="Li W."/>
            <person name="Chen Y."/>
            <person name="Li Y."/>
            <person name="Zhang Y."/>
            <person name="Ai D."/>
            <person name="Zhao J."/>
            <person name="Shang C."/>
            <person name="Ma Y."/>
            <person name="Wu B."/>
            <person name="Wang M."/>
            <person name="Gao L."/>
            <person name="Sun D."/>
            <person name="Zhang P."/>
            <person name="Guo F."/>
            <person name="Wang W."/>
            <person name="Li Y."/>
            <person name="Wang J."/>
            <person name="Varshney R.K."/>
            <person name="Wang J."/>
            <person name="Ling H.Q."/>
            <person name="Wan P."/>
        </authorList>
    </citation>
    <scope>NUCLEOTIDE SEQUENCE</scope>
    <source>
        <strain evidence="7">cv. Jingnong 6</strain>
    </source>
</reference>
<sequence length="327" mass="35866">MVLSDYILRFLKFGDFERGEVRVRIEKAERDWEKKEGGIERVEEGGREGGEGEGGDEKEHHGHMGGRELGQRLKEQMGNPRRSKTADDLHSAARSGDLIAVQSILASNPLAVNSRDKHSRTPLHLAAFSGQAEVVTYLCKHKADAGASAMDDMAAIHFASQKGHLEVVRALLSAGASLKASTRKGMTSLHYAVQGSHLELVKYLAKKGANLAAQTKAGKTPLDLANNGEIRSFLEEFEKSAKNGELGKKDKDKAEEFDPNTSELELESEGDLNAEPPNAALDEEKNAREKRKGNEDDARVESSQPKKARVKLSHLQSSDDTQEEENM</sequence>
<gene>
    <name evidence="6" type="ORF">LR48_Vigan06g072300</name>
</gene>
<evidence type="ECO:0000256" key="1">
    <source>
        <dbReference type="ARBA" id="ARBA00004413"/>
    </source>
</evidence>
<organism evidence="6 7">
    <name type="scientific">Phaseolus angularis</name>
    <name type="common">Azuki bean</name>
    <name type="synonym">Vigna angularis</name>
    <dbReference type="NCBI Taxonomy" id="3914"/>
    <lineage>
        <taxon>Eukaryota</taxon>
        <taxon>Viridiplantae</taxon>
        <taxon>Streptophyta</taxon>
        <taxon>Embryophyta</taxon>
        <taxon>Tracheophyta</taxon>
        <taxon>Spermatophyta</taxon>
        <taxon>Magnoliopsida</taxon>
        <taxon>eudicotyledons</taxon>
        <taxon>Gunneridae</taxon>
        <taxon>Pentapetalae</taxon>
        <taxon>rosids</taxon>
        <taxon>fabids</taxon>
        <taxon>Fabales</taxon>
        <taxon>Fabaceae</taxon>
        <taxon>Papilionoideae</taxon>
        <taxon>50 kb inversion clade</taxon>
        <taxon>NPAAA clade</taxon>
        <taxon>indigoferoid/millettioid clade</taxon>
        <taxon>Phaseoleae</taxon>
        <taxon>Vigna</taxon>
    </lineage>
</organism>
<dbReference type="Proteomes" id="UP000053144">
    <property type="component" value="Chromosome 6"/>
</dbReference>
<evidence type="ECO:0000256" key="4">
    <source>
        <dbReference type="PROSITE-ProRule" id="PRU00023"/>
    </source>
</evidence>
<protein>
    <submittedName>
        <fullName evidence="6">Uncharacterized protein</fullName>
    </submittedName>
</protein>
<dbReference type="Pfam" id="PF12796">
    <property type="entry name" value="Ank_2"/>
    <property type="match status" value="1"/>
</dbReference>